<dbReference type="InterPro" id="IPR038883">
    <property type="entry name" value="AN11006-like"/>
</dbReference>
<dbReference type="AlphaFoldDB" id="A0A0D2EH68"/>
<proteinExistence type="predicted"/>
<keyword evidence="3" id="KW-1185">Reference proteome</keyword>
<dbReference type="OrthoDB" id="4119945at2759"/>
<evidence type="ECO:0000313" key="3">
    <source>
        <dbReference type="Proteomes" id="UP000053789"/>
    </source>
</evidence>
<dbReference type="RefSeq" id="XP_016616060.1">
    <property type="nucleotide sequence ID" value="XM_016767962.1"/>
</dbReference>
<feature type="domain" description="DUF7730" evidence="1">
    <location>
        <begin position="50"/>
        <end position="115"/>
    </location>
</feature>
<dbReference type="VEuPathDB" id="FungiDB:Z519_10245"/>
<dbReference type="PANTHER" id="PTHR42085:SF1">
    <property type="entry name" value="F-BOX DOMAIN-CONTAINING PROTEIN"/>
    <property type="match status" value="1"/>
</dbReference>
<dbReference type="PANTHER" id="PTHR42085">
    <property type="entry name" value="F-BOX DOMAIN-CONTAINING PROTEIN"/>
    <property type="match status" value="1"/>
</dbReference>
<reference evidence="2" key="1">
    <citation type="submission" date="2015-01" db="EMBL/GenBank/DDBJ databases">
        <title>The Genome Sequence of Cladophialophora bantiana CBS 173.52.</title>
        <authorList>
            <consortium name="The Broad Institute Genomics Platform"/>
            <person name="Cuomo C."/>
            <person name="de Hoog S."/>
            <person name="Gorbushina A."/>
            <person name="Stielow B."/>
            <person name="Teixiera M."/>
            <person name="Abouelleil A."/>
            <person name="Chapman S.B."/>
            <person name="Priest M."/>
            <person name="Young S.K."/>
            <person name="Wortman J."/>
            <person name="Nusbaum C."/>
            <person name="Birren B."/>
        </authorList>
    </citation>
    <scope>NUCLEOTIDE SEQUENCE [LARGE SCALE GENOMIC DNA]</scope>
    <source>
        <strain evidence="2">CBS 173.52</strain>
    </source>
</reference>
<evidence type="ECO:0000313" key="2">
    <source>
        <dbReference type="EMBL" id="KIW89391.1"/>
    </source>
</evidence>
<organism evidence="2 3">
    <name type="scientific">Cladophialophora bantiana (strain ATCC 10958 / CBS 173.52 / CDC B-1940 / NIH 8579)</name>
    <name type="common">Xylohypha bantiana</name>
    <dbReference type="NCBI Taxonomy" id="1442370"/>
    <lineage>
        <taxon>Eukaryota</taxon>
        <taxon>Fungi</taxon>
        <taxon>Dikarya</taxon>
        <taxon>Ascomycota</taxon>
        <taxon>Pezizomycotina</taxon>
        <taxon>Eurotiomycetes</taxon>
        <taxon>Chaetothyriomycetidae</taxon>
        <taxon>Chaetothyriales</taxon>
        <taxon>Herpotrichiellaceae</taxon>
        <taxon>Cladophialophora</taxon>
    </lineage>
</organism>
<dbReference type="Pfam" id="PF24864">
    <property type="entry name" value="DUF7730"/>
    <property type="match status" value="1"/>
</dbReference>
<evidence type="ECO:0000259" key="1">
    <source>
        <dbReference type="Pfam" id="PF24864"/>
    </source>
</evidence>
<accession>A0A0D2EH68</accession>
<dbReference type="GeneID" id="27703173"/>
<sequence length="247" mass="28335">MTRQFSLAPSPALSLGITFLLLPVEVRLRIYTHLFYHAGELFVALKSFADHYSQSSQILGVCQQIYVEAIPILYGVNKFYCGLRPRKDNSEILPRFVSTPNFAHVRHLVLDRPLVRVFAQLLAKEEHVVATKGLESVALGKWRFCDRLTSTAAALEIRRRGTHFEGSQFCNPAMEICRKHTQLRHLVEQTKKISLKVLRNGGTDENGESRKEAGYRTYIQYRWLLVTDRGARNLEEGEELVDLENYL</sequence>
<gene>
    <name evidence="2" type="ORF">Z519_10245</name>
</gene>
<dbReference type="Proteomes" id="UP000053789">
    <property type="component" value="Unassembled WGS sequence"/>
</dbReference>
<dbReference type="EMBL" id="KN846996">
    <property type="protein sequence ID" value="KIW89391.1"/>
    <property type="molecule type" value="Genomic_DNA"/>
</dbReference>
<dbReference type="InterPro" id="IPR056632">
    <property type="entry name" value="DUF7730"/>
</dbReference>
<dbReference type="HOGENOM" id="CLU_060560_0_0_1"/>
<name>A0A0D2EH68_CLAB1</name>
<protein>
    <recommendedName>
        <fullName evidence="1">DUF7730 domain-containing protein</fullName>
    </recommendedName>
</protein>